<feature type="domain" description="HSF-type DNA-binding" evidence="8">
    <location>
        <begin position="73"/>
        <end position="97"/>
    </location>
</feature>
<keyword evidence="5" id="KW-0539">Nucleus</keyword>
<gene>
    <name evidence="9" type="primary">SKN7</name>
    <name evidence="9" type="ORF">LPJ53_000789</name>
</gene>
<keyword evidence="3" id="KW-0238">DNA-binding</keyword>
<dbReference type="Pfam" id="PF00447">
    <property type="entry name" value="HSF_DNA-bind"/>
    <property type="match status" value="1"/>
</dbReference>
<dbReference type="EMBL" id="JANBOJ010000015">
    <property type="protein sequence ID" value="KAJ1725000.1"/>
    <property type="molecule type" value="Genomic_DNA"/>
</dbReference>
<keyword evidence="10" id="KW-1185">Reference proteome</keyword>
<protein>
    <submittedName>
        <fullName evidence="9">Kinase-regulated stress-responsive transcription factor skn7</fullName>
    </submittedName>
</protein>
<comment type="subcellular location">
    <subcellularLocation>
        <location evidence="1">Nucleus</location>
    </subcellularLocation>
</comment>
<evidence type="ECO:0000256" key="5">
    <source>
        <dbReference type="ARBA" id="ARBA00023242"/>
    </source>
</evidence>
<evidence type="ECO:0000313" key="9">
    <source>
        <dbReference type="EMBL" id="KAJ1725000.1"/>
    </source>
</evidence>
<sequence>MEDGLGHAIDGVLQATTADDKLDIFSMTTGVPDFVKKLFRMLEEESHRDIVCWGYEGDSFVVKDPNEFSKYVLPQHFKHNNFASFVRQLNKYDFHKVKVTEDSRRYGDEAWEFKHPRFQHNRPDLLEKIKRKIPPKSKSLGGMSNGKHSDGELRMVAEELQSQIHLLTHAHAEVTMYMHQLGKQQQVMIDELNGLKKNMQTQDQLMEEFVRYLVNQDAANNPSRSTELGTSASVAAAAAIAAAAASNLGGMGAMSHVPVIGSVPVIGTVPTSSDISSIVGSGDAITATPTTTVGDDNNNSSGSGSSDGSSSSSNSSSGGACVDAQHQQTLVQMQTHQHQPAPQLCELPH</sequence>
<dbReference type="InterPro" id="IPR036388">
    <property type="entry name" value="WH-like_DNA-bd_sf"/>
</dbReference>
<dbReference type="Proteomes" id="UP001149813">
    <property type="component" value="Unassembled WGS sequence"/>
</dbReference>
<evidence type="ECO:0000256" key="4">
    <source>
        <dbReference type="ARBA" id="ARBA00023163"/>
    </source>
</evidence>
<organism evidence="9 10">
    <name type="scientific">Coemansia erecta</name>
    <dbReference type="NCBI Taxonomy" id="147472"/>
    <lineage>
        <taxon>Eukaryota</taxon>
        <taxon>Fungi</taxon>
        <taxon>Fungi incertae sedis</taxon>
        <taxon>Zoopagomycota</taxon>
        <taxon>Kickxellomycotina</taxon>
        <taxon>Kickxellomycetes</taxon>
        <taxon>Kickxellales</taxon>
        <taxon>Kickxellaceae</taxon>
        <taxon>Coemansia</taxon>
    </lineage>
</organism>
<accession>A0A9W7Y5C9</accession>
<dbReference type="GO" id="GO:0016301">
    <property type="term" value="F:kinase activity"/>
    <property type="evidence" value="ECO:0007669"/>
    <property type="project" value="UniProtKB-KW"/>
</dbReference>
<dbReference type="OrthoDB" id="60033at2759"/>
<dbReference type="InterPro" id="IPR036390">
    <property type="entry name" value="WH_DNA-bd_sf"/>
</dbReference>
<dbReference type="AlphaFoldDB" id="A0A9W7Y5C9"/>
<feature type="region of interest" description="Disordered" evidence="7">
    <location>
        <begin position="286"/>
        <end position="321"/>
    </location>
</feature>
<dbReference type="PROSITE" id="PS00434">
    <property type="entry name" value="HSF_DOMAIN"/>
    <property type="match status" value="1"/>
</dbReference>
<evidence type="ECO:0000256" key="2">
    <source>
        <dbReference type="ARBA" id="ARBA00023015"/>
    </source>
</evidence>
<evidence type="ECO:0000256" key="3">
    <source>
        <dbReference type="ARBA" id="ARBA00023125"/>
    </source>
</evidence>
<dbReference type="SMART" id="SM00415">
    <property type="entry name" value="HSF"/>
    <property type="match status" value="1"/>
</dbReference>
<dbReference type="FunFam" id="1.10.10.10:FF:000027">
    <property type="entry name" value="Heat shock transcription factor 1"/>
    <property type="match status" value="1"/>
</dbReference>
<dbReference type="InterPro" id="IPR000232">
    <property type="entry name" value="HSF_DNA-bd"/>
</dbReference>
<evidence type="ECO:0000313" key="10">
    <source>
        <dbReference type="Proteomes" id="UP001149813"/>
    </source>
</evidence>
<dbReference type="GO" id="GO:0043565">
    <property type="term" value="F:sequence-specific DNA binding"/>
    <property type="evidence" value="ECO:0007669"/>
    <property type="project" value="InterPro"/>
</dbReference>
<comment type="caution">
    <text evidence="9">The sequence shown here is derived from an EMBL/GenBank/DDBJ whole genome shotgun (WGS) entry which is preliminary data.</text>
</comment>
<dbReference type="GO" id="GO:0005634">
    <property type="term" value="C:nucleus"/>
    <property type="evidence" value="ECO:0007669"/>
    <property type="project" value="UniProtKB-SubCell"/>
</dbReference>
<name>A0A9W7Y5C9_9FUNG</name>
<feature type="compositionally biased region" description="Low complexity" evidence="7">
    <location>
        <begin position="294"/>
        <end position="319"/>
    </location>
</feature>
<dbReference type="SUPFAM" id="SSF46785">
    <property type="entry name" value="Winged helix' DNA-binding domain"/>
    <property type="match status" value="1"/>
</dbReference>
<evidence type="ECO:0000256" key="7">
    <source>
        <dbReference type="SAM" id="MobiDB-lite"/>
    </source>
</evidence>
<dbReference type="PANTHER" id="PTHR10015:SF361">
    <property type="entry name" value="TRANSCRIPTION FACTOR SKN7"/>
    <property type="match status" value="1"/>
</dbReference>
<dbReference type="Gene3D" id="1.10.10.10">
    <property type="entry name" value="Winged helix-like DNA-binding domain superfamily/Winged helix DNA-binding domain"/>
    <property type="match status" value="1"/>
</dbReference>
<keyword evidence="9" id="KW-0418">Kinase</keyword>
<keyword evidence="9" id="KW-0808">Transferase</keyword>
<evidence type="ECO:0000256" key="6">
    <source>
        <dbReference type="RuleBase" id="RU004020"/>
    </source>
</evidence>
<comment type="similarity">
    <text evidence="6">Belongs to the HSF family.</text>
</comment>
<dbReference type="PRINTS" id="PR00056">
    <property type="entry name" value="HSFDOMAIN"/>
</dbReference>
<keyword evidence="4" id="KW-0804">Transcription</keyword>
<evidence type="ECO:0000256" key="1">
    <source>
        <dbReference type="ARBA" id="ARBA00004123"/>
    </source>
</evidence>
<dbReference type="GO" id="GO:0003700">
    <property type="term" value="F:DNA-binding transcription factor activity"/>
    <property type="evidence" value="ECO:0007669"/>
    <property type="project" value="InterPro"/>
</dbReference>
<keyword evidence="2" id="KW-0805">Transcription regulation</keyword>
<dbReference type="PANTHER" id="PTHR10015">
    <property type="entry name" value="HEAT SHOCK TRANSCRIPTION FACTOR"/>
    <property type="match status" value="1"/>
</dbReference>
<evidence type="ECO:0000259" key="8">
    <source>
        <dbReference type="PROSITE" id="PS00434"/>
    </source>
</evidence>
<proteinExistence type="inferred from homology"/>
<reference evidence="9" key="1">
    <citation type="submission" date="2022-07" db="EMBL/GenBank/DDBJ databases">
        <title>Phylogenomic reconstructions and comparative analyses of Kickxellomycotina fungi.</title>
        <authorList>
            <person name="Reynolds N.K."/>
            <person name="Stajich J.E."/>
            <person name="Barry K."/>
            <person name="Grigoriev I.V."/>
            <person name="Crous P."/>
            <person name="Smith M.E."/>
        </authorList>
    </citation>
    <scope>NUCLEOTIDE SEQUENCE</scope>
    <source>
        <strain evidence="9">NBRC 32514</strain>
    </source>
</reference>